<gene>
    <name evidence="7" type="ORF">IPJ27_15660</name>
</gene>
<reference evidence="7 8" key="1">
    <citation type="submission" date="2020-10" db="EMBL/GenBank/DDBJ databases">
        <title>Connecting structure to function with the recovery of over 1000 high-quality activated sludge metagenome-assembled genomes encoding full-length rRNA genes using long-read sequencing.</title>
        <authorList>
            <person name="Singleton C.M."/>
            <person name="Petriglieri F."/>
            <person name="Kristensen J.M."/>
            <person name="Kirkegaard R.H."/>
            <person name="Michaelsen T.Y."/>
            <person name="Andersen M.H."/>
            <person name="Karst S.M."/>
            <person name="Dueholm M.S."/>
            <person name="Nielsen P.H."/>
            <person name="Albertsen M."/>
        </authorList>
    </citation>
    <scope>NUCLEOTIDE SEQUENCE [LARGE SCALE GENOMIC DNA]</scope>
    <source>
        <strain evidence="7">EsbW_18-Q3-R4-48_BATAC.285</strain>
    </source>
</reference>
<evidence type="ECO:0000256" key="2">
    <source>
        <dbReference type="ARBA" id="ARBA00009773"/>
    </source>
</evidence>
<evidence type="ECO:0000256" key="5">
    <source>
        <dbReference type="ARBA" id="ARBA00023136"/>
    </source>
</evidence>
<name>A0A935Q161_9PROT</name>
<dbReference type="PANTHER" id="PTHR21716">
    <property type="entry name" value="TRANSMEMBRANE PROTEIN"/>
    <property type="match status" value="1"/>
</dbReference>
<evidence type="ECO:0000313" key="7">
    <source>
        <dbReference type="EMBL" id="MBK7676063.1"/>
    </source>
</evidence>
<keyword evidence="4 6" id="KW-1133">Transmembrane helix</keyword>
<dbReference type="PANTHER" id="PTHR21716:SF64">
    <property type="entry name" value="AI-2 TRANSPORT PROTEIN TQSA"/>
    <property type="match status" value="1"/>
</dbReference>
<feature type="transmembrane region" description="Helical" evidence="6">
    <location>
        <begin position="263"/>
        <end position="282"/>
    </location>
</feature>
<comment type="caution">
    <text evidence="7">The sequence shown here is derived from an EMBL/GenBank/DDBJ whole genome shotgun (WGS) entry which is preliminary data.</text>
</comment>
<dbReference type="GO" id="GO:0055085">
    <property type="term" value="P:transmembrane transport"/>
    <property type="evidence" value="ECO:0007669"/>
    <property type="project" value="TreeGrafter"/>
</dbReference>
<evidence type="ECO:0000256" key="6">
    <source>
        <dbReference type="SAM" id="Phobius"/>
    </source>
</evidence>
<feature type="transmembrane region" description="Helical" evidence="6">
    <location>
        <begin position="302"/>
        <end position="328"/>
    </location>
</feature>
<evidence type="ECO:0000313" key="8">
    <source>
        <dbReference type="Proteomes" id="UP000697998"/>
    </source>
</evidence>
<keyword evidence="3 6" id="KW-0812">Transmembrane</keyword>
<organism evidence="7 8">
    <name type="scientific">Candidatus Accumulibacter proximus</name>
    <dbReference type="NCBI Taxonomy" id="2954385"/>
    <lineage>
        <taxon>Bacteria</taxon>
        <taxon>Pseudomonadati</taxon>
        <taxon>Pseudomonadota</taxon>
        <taxon>Betaproteobacteria</taxon>
        <taxon>Candidatus Accumulibacter</taxon>
    </lineage>
</organism>
<dbReference type="Pfam" id="PF01594">
    <property type="entry name" value="AI-2E_transport"/>
    <property type="match status" value="1"/>
</dbReference>
<feature type="transmembrane region" description="Helical" evidence="6">
    <location>
        <begin position="7"/>
        <end position="24"/>
    </location>
</feature>
<proteinExistence type="inferred from homology"/>
<feature type="transmembrane region" description="Helical" evidence="6">
    <location>
        <begin position="64"/>
        <end position="84"/>
    </location>
</feature>
<keyword evidence="5 6" id="KW-0472">Membrane</keyword>
<dbReference type="Proteomes" id="UP000697998">
    <property type="component" value="Unassembled WGS sequence"/>
</dbReference>
<dbReference type="EMBL" id="JADJMH010000016">
    <property type="protein sequence ID" value="MBK7676063.1"/>
    <property type="molecule type" value="Genomic_DNA"/>
</dbReference>
<evidence type="ECO:0000256" key="4">
    <source>
        <dbReference type="ARBA" id="ARBA00022989"/>
    </source>
</evidence>
<dbReference type="InterPro" id="IPR002549">
    <property type="entry name" value="AI-2E-like"/>
</dbReference>
<feature type="transmembrane region" description="Helical" evidence="6">
    <location>
        <begin position="237"/>
        <end position="256"/>
    </location>
</feature>
<sequence>MDRLQGLVHGIVLMLITGWVLYIGKDVFVPVFFGLVVVYVIVGLAEAMHGIPYLGRVLPLQARYALSVLVITLSLLVVVYLFIINKDRLLALAPQYQQSLLAAIQRLAVFLRIETEPTWTTLRQELFAQINIQRLLGSMLASVSSIIVSVIVVFLYATFLLAERRFFHQKMENISSDAGRVARIRAITTDINKRIGSYLALKTFISLFLGAISWVIMAFAGLEFAAFWAVLIAFLNYVPYIGSFLGVLFPVIMAIIQFEDPNVILWVLLGLVLAQFLIGNFLDPYVMGNSLNLSPFAILVSLAIWSELWGIAGAFLAVPITAVLAIIFSEFLSTRPIAVLLSRNGRL</sequence>
<evidence type="ECO:0000256" key="3">
    <source>
        <dbReference type="ARBA" id="ARBA00022692"/>
    </source>
</evidence>
<comment type="similarity">
    <text evidence="2">Belongs to the autoinducer-2 exporter (AI-2E) (TC 2.A.86) family.</text>
</comment>
<dbReference type="AlphaFoldDB" id="A0A935Q161"/>
<protein>
    <submittedName>
        <fullName evidence="7">AI-2E family transporter</fullName>
    </submittedName>
</protein>
<accession>A0A935Q161</accession>
<dbReference type="GO" id="GO:0016020">
    <property type="term" value="C:membrane"/>
    <property type="evidence" value="ECO:0007669"/>
    <property type="project" value="UniProtKB-SubCell"/>
</dbReference>
<feature type="transmembrane region" description="Helical" evidence="6">
    <location>
        <begin position="204"/>
        <end position="231"/>
    </location>
</feature>
<feature type="transmembrane region" description="Helical" evidence="6">
    <location>
        <begin position="139"/>
        <end position="162"/>
    </location>
</feature>
<feature type="transmembrane region" description="Helical" evidence="6">
    <location>
        <begin position="30"/>
        <end position="52"/>
    </location>
</feature>
<comment type="subcellular location">
    <subcellularLocation>
        <location evidence="1">Membrane</location>
        <topology evidence="1">Multi-pass membrane protein</topology>
    </subcellularLocation>
</comment>
<evidence type="ECO:0000256" key="1">
    <source>
        <dbReference type="ARBA" id="ARBA00004141"/>
    </source>
</evidence>